<name>A0A9R1XFY6_LACSA</name>
<feature type="chain" id="PRO_5040115469" description="Protein FAR1-RELATED SEQUENCE" evidence="1">
    <location>
        <begin position="26"/>
        <end position="185"/>
    </location>
</feature>
<sequence length="185" mass="21383">MAIGWVICLFSVLFYCLFKIDNVSTSKLIRFCSKNNNSMHSYAASCLVPLRGDYLKTMFIAVAIDRNNQTLSVTFFLAVENNIYCCTWFLIRLRESLRLGREVSFITNMDDVVSSCIEHVFPDSYHEYTSKSVFEYMHTRGVSGRTLQPLFWMTSNSYTMSDFEENFRGLTPDSHEVLANIVHVK</sequence>
<organism evidence="2 3">
    <name type="scientific">Lactuca sativa</name>
    <name type="common">Garden lettuce</name>
    <dbReference type="NCBI Taxonomy" id="4236"/>
    <lineage>
        <taxon>Eukaryota</taxon>
        <taxon>Viridiplantae</taxon>
        <taxon>Streptophyta</taxon>
        <taxon>Embryophyta</taxon>
        <taxon>Tracheophyta</taxon>
        <taxon>Spermatophyta</taxon>
        <taxon>Magnoliopsida</taxon>
        <taxon>eudicotyledons</taxon>
        <taxon>Gunneridae</taxon>
        <taxon>Pentapetalae</taxon>
        <taxon>asterids</taxon>
        <taxon>campanulids</taxon>
        <taxon>Asterales</taxon>
        <taxon>Asteraceae</taxon>
        <taxon>Cichorioideae</taxon>
        <taxon>Cichorieae</taxon>
        <taxon>Lactucinae</taxon>
        <taxon>Lactuca</taxon>
    </lineage>
</organism>
<feature type="signal peptide" evidence="1">
    <location>
        <begin position="1"/>
        <end position="25"/>
    </location>
</feature>
<dbReference type="Proteomes" id="UP000235145">
    <property type="component" value="Unassembled WGS sequence"/>
</dbReference>
<evidence type="ECO:0000256" key="1">
    <source>
        <dbReference type="SAM" id="SignalP"/>
    </source>
</evidence>
<comment type="caution">
    <text evidence="2">The sequence shown here is derived from an EMBL/GenBank/DDBJ whole genome shotgun (WGS) entry which is preliminary data.</text>
</comment>
<evidence type="ECO:0000313" key="3">
    <source>
        <dbReference type="Proteomes" id="UP000235145"/>
    </source>
</evidence>
<dbReference type="EMBL" id="NBSK02000004">
    <property type="protein sequence ID" value="KAJ0211506.1"/>
    <property type="molecule type" value="Genomic_DNA"/>
</dbReference>
<protein>
    <recommendedName>
        <fullName evidence="4">Protein FAR1-RELATED SEQUENCE</fullName>
    </recommendedName>
</protein>
<evidence type="ECO:0000313" key="2">
    <source>
        <dbReference type="EMBL" id="KAJ0211506.1"/>
    </source>
</evidence>
<gene>
    <name evidence="2" type="ORF">LSAT_V11C400166390</name>
</gene>
<evidence type="ECO:0008006" key="4">
    <source>
        <dbReference type="Google" id="ProtNLM"/>
    </source>
</evidence>
<dbReference type="PANTHER" id="PTHR31973:SF187">
    <property type="entry name" value="MUTATOR TRANSPOSASE MUDRA PROTEIN"/>
    <property type="match status" value="1"/>
</dbReference>
<reference evidence="2 3" key="1">
    <citation type="journal article" date="2017" name="Nat. Commun.">
        <title>Genome assembly with in vitro proximity ligation data and whole-genome triplication in lettuce.</title>
        <authorList>
            <person name="Reyes-Chin-Wo S."/>
            <person name="Wang Z."/>
            <person name="Yang X."/>
            <person name="Kozik A."/>
            <person name="Arikit S."/>
            <person name="Song C."/>
            <person name="Xia L."/>
            <person name="Froenicke L."/>
            <person name="Lavelle D.O."/>
            <person name="Truco M.J."/>
            <person name="Xia R."/>
            <person name="Zhu S."/>
            <person name="Xu C."/>
            <person name="Xu H."/>
            <person name="Xu X."/>
            <person name="Cox K."/>
            <person name="Korf I."/>
            <person name="Meyers B.C."/>
            <person name="Michelmore R.W."/>
        </authorList>
    </citation>
    <scope>NUCLEOTIDE SEQUENCE [LARGE SCALE GENOMIC DNA]</scope>
    <source>
        <strain evidence="3">cv. Salinas</strain>
        <tissue evidence="2">Seedlings</tissue>
    </source>
</reference>
<keyword evidence="3" id="KW-1185">Reference proteome</keyword>
<proteinExistence type="predicted"/>
<dbReference type="PANTHER" id="PTHR31973">
    <property type="entry name" value="POLYPROTEIN, PUTATIVE-RELATED"/>
    <property type="match status" value="1"/>
</dbReference>
<accession>A0A9R1XFY6</accession>
<dbReference type="AlphaFoldDB" id="A0A9R1XFY6"/>
<keyword evidence="1" id="KW-0732">Signal</keyword>